<name>A0A4U8UKH1_STECR</name>
<organism evidence="3 4">
    <name type="scientific">Steinernema carpocapsae</name>
    <name type="common">Entomopathogenic nematode</name>
    <dbReference type="NCBI Taxonomy" id="34508"/>
    <lineage>
        <taxon>Eukaryota</taxon>
        <taxon>Metazoa</taxon>
        <taxon>Ecdysozoa</taxon>
        <taxon>Nematoda</taxon>
        <taxon>Chromadorea</taxon>
        <taxon>Rhabditida</taxon>
        <taxon>Tylenchina</taxon>
        <taxon>Panagrolaimomorpha</taxon>
        <taxon>Strongyloidoidea</taxon>
        <taxon>Steinernematidae</taxon>
        <taxon>Steinernema</taxon>
    </lineage>
</organism>
<evidence type="ECO:0000256" key="1">
    <source>
        <dbReference type="SAM" id="MobiDB-lite"/>
    </source>
</evidence>
<feature type="compositionally biased region" description="Polar residues" evidence="1">
    <location>
        <begin position="39"/>
        <end position="51"/>
    </location>
</feature>
<evidence type="ECO:0000313" key="3">
    <source>
        <dbReference type="EMBL" id="TMS33520.1"/>
    </source>
</evidence>
<dbReference type="SUPFAM" id="SSF53098">
    <property type="entry name" value="Ribonuclease H-like"/>
    <property type="match status" value="1"/>
</dbReference>
<dbReference type="Gene3D" id="3.40.50.2300">
    <property type="match status" value="1"/>
</dbReference>
<dbReference type="InterPro" id="IPR003100">
    <property type="entry name" value="PAZ_dom"/>
</dbReference>
<reference evidence="3 4" key="2">
    <citation type="journal article" date="2019" name="G3 (Bethesda)">
        <title>Hybrid Assembly of the Genome of the Entomopathogenic Nematode Steinernema carpocapsae Identifies the X-Chromosome.</title>
        <authorList>
            <person name="Serra L."/>
            <person name="Macchietto M."/>
            <person name="Macias-Munoz A."/>
            <person name="McGill C.J."/>
            <person name="Rodriguez I.M."/>
            <person name="Rodriguez B."/>
            <person name="Murad R."/>
            <person name="Mortazavi A."/>
        </authorList>
    </citation>
    <scope>NUCLEOTIDE SEQUENCE [LARGE SCALE GENOMIC DNA]</scope>
    <source>
        <strain evidence="3 4">ALL</strain>
    </source>
</reference>
<comment type="caution">
    <text evidence="3">The sequence shown here is derived from an EMBL/GenBank/DDBJ whole genome shotgun (WGS) entry which is preliminary data.</text>
</comment>
<protein>
    <recommendedName>
        <fullName evidence="2">PAZ domain-containing protein</fullName>
    </recommendedName>
</protein>
<dbReference type="PANTHER" id="PTHR22891">
    <property type="entry name" value="EUKARYOTIC TRANSLATION INITIATION FACTOR 2C"/>
    <property type="match status" value="1"/>
</dbReference>
<dbReference type="STRING" id="34508.A0A4U8UKH1"/>
<proteinExistence type="predicted"/>
<dbReference type="Gene3D" id="2.170.260.10">
    <property type="entry name" value="paz domain"/>
    <property type="match status" value="1"/>
</dbReference>
<accession>A0A4U8UKH1</accession>
<dbReference type="AlphaFoldDB" id="A0A4U8UKH1"/>
<dbReference type="InterPro" id="IPR012337">
    <property type="entry name" value="RNaseH-like_sf"/>
</dbReference>
<dbReference type="EMBL" id="AZBU02000001">
    <property type="protein sequence ID" value="TMS33520.1"/>
    <property type="molecule type" value="Genomic_DNA"/>
</dbReference>
<evidence type="ECO:0000313" key="4">
    <source>
        <dbReference type="Proteomes" id="UP000298663"/>
    </source>
</evidence>
<keyword evidence="4" id="KW-1185">Reference proteome</keyword>
<feature type="compositionally biased region" description="Basic and acidic residues" evidence="1">
    <location>
        <begin position="52"/>
        <end position="65"/>
    </location>
</feature>
<dbReference type="Pfam" id="PF02170">
    <property type="entry name" value="PAZ"/>
    <property type="match status" value="1"/>
</dbReference>
<dbReference type="SUPFAM" id="SSF101690">
    <property type="entry name" value="PAZ domain"/>
    <property type="match status" value="1"/>
</dbReference>
<feature type="compositionally biased region" description="Basic residues" evidence="1">
    <location>
        <begin position="7"/>
        <end position="21"/>
    </location>
</feature>
<feature type="domain" description="PAZ" evidence="2">
    <location>
        <begin position="379"/>
        <end position="487"/>
    </location>
</feature>
<dbReference type="Proteomes" id="UP000298663">
    <property type="component" value="Unassembled WGS sequence"/>
</dbReference>
<sequence length="756" mass="87606">MPFPRGKGYHPYRGKSYHRGFGRNNFQYRQTKREEYHSSDSSPTDNQPSTSRSHDRCDDYKPKDEDDMKLYLSDRKPSPEPPEFQIRINAFPFNIDHAPKEVHTYELIFVMSQKLKKEKEPANHKLRTNAKLFSAEDIGLGWFDAEEEGQVYHGTDMSCGPMDVVRRQRRKALLFQLFRHLINQSKEYFPGSKYVYAYDGQRILYSPEVLKMDEGMFMAQLTDLPESVTQLLGPSDQENTEINAYIRKAEDVIDLHDFGTEARPIHGIEGFLETLTWQHAFEGFEEHIVYGTRYFALNAGKKLKHCTGFKSIVGFEKRIELLPDYTCSNILLERSLRPVMRMTPKFDLFFDNSTAISLDDFAVLFFRVEVDDLSATLQKKENLQKLNQVFKNAVVRTIHRDDGRQDTFMIDHLDERNPFEITLKEEDEETVADYLYGVYGYKVDRNDRLPCVARKFKNEFAYYPLRTLVLLPNQKVASKFLPEDMRKSYQEACQNLPSDALNNIFTAMSQLNLSRASEDYNNDEKVIHVNNKYMENFKITLESNQLIQMPAQRICEPRIAYRESTHLAQDGAWDYEKAAVFIDAVIKVRRIGLVNTCEDVGEDDLGEFISKLIGWLRNKTIDLKLTPEDIFWWPDAWNEFKAGKSKKEMLATAEKIIETSEVKLMFVICSGSADDEIHDIWKLAEVTNELVKVNKKDFVTTQCITPATLSNVLVKSTYQDEILTSIIMKMNLKLGGTNYVLSKSPSNNEISQISIR</sequence>
<gene>
    <name evidence="3" type="ORF">L596_001252</name>
</gene>
<evidence type="ECO:0000259" key="2">
    <source>
        <dbReference type="Pfam" id="PF02170"/>
    </source>
</evidence>
<reference evidence="3 4" key="1">
    <citation type="journal article" date="2015" name="Genome Biol.">
        <title>Comparative genomics of Steinernema reveals deeply conserved gene regulatory networks.</title>
        <authorList>
            <person name="Dillman A.R."/>
            <person name="Macchietto M."/>
            <person name="Porter C.F."/>
            <person name="Rogers A."/>
            <person name="Williams B."/>
            <person name="Antoshechkin I."/>
            <person name="Lee M.M."/>
            <person name="Goodwin Z."/>
            <person name="Lu X."/>
            <person name="Lewis E.E."/>
            <person name="Goodrich-Blair H."/>
            <person name="Stock S.P."/>
            <person name="Adams B.J."/>
            <person name="Sternberg P.W."/>
            <person name="Mortazavi A."/>
        </authorList>
    </citation>
    <scope>NUCLEOTIDE SEQUENCE [LARGE SCALE GENOMIC DNA]</scope>
    <source>
        <strain evidence="3 4">ALL</strain>
    </source>
</reference>
<feature type="region of interest" description="Disordered" evidence="1">
    <location>
        <begin position="1"/>
        <end position="65"/>
    </location>
</feature>
<dbReference type="GO" id="GO:0003723">
    <property type="term" value="F:RNA binding"/>
    <property type="evidence" value="ECO:0007669"/>
    <property type="project" value="InterPro"/>
</dbReference>
<dbReference type="InterPro" id="IPR036085">
    <property type="entry name" value="PAZ_dom_sf"/>
</dbReference>